<accession>A0A174UDG9</accession>
<protein>
    <submittedName>
        <fullName evidence="2">Acetyl xylan esterase (AXE1)</fullName>
    </submittedName>
</protein>
<sequence>MPGTDLRLEELNTYTGACPAPKDFAKHWKQVKEQIGALASSVSMDKLEMETEELV</sequence>
<dbReference type="RefSeq" id="WP_242858004.1">
    <property type="nucleotide sequence ID" value="NZ_CZAB01000104.1"/>
</dbReference>
<evidence type="ECO:0000259" key="1">
    <source>
        <dbReference type="Pfam" id="PF05448"/>
    </source>
</evidence>
<proteinExistence type="predicted"/>
<organism evidence="2 3">
    <name type="scientific">Enterocloster clostridioformis</name>
    <dbReference type="NCBI Taxonomy" id="1531"/>
    <lineage>
        <taxon>Bacteria</taxon>
        <taxon>Bacillati</taxon>
        <taxon>Bacillota</taxon>
        <taxon>Clostridia</taxon>
        <taxon>Lachnospirales</taxon>
        <taxon>Lachnospiraceae</taxon>
        <taxon>Enterocloster</taxon>
    </lineage>
</organism>
<name>A0A174UDG9_9FIRM</name>
<evidence type="ECO:0000313" key="3">
    <source>
        <dbReference type="Proteomes" id="UP000095512"/>
    </source>
</evidence>
<dbReference type="InterPro" id="IPR008391">
    <property type="entry name" value="AXE1_dom"/>
</dbReference>
<dbReference type="Proteomes" id="UP000095512">
    <property type="component" value="Unassembled WGS sequence"/>
</dbReference>
<dbReference type="EMBL" id="CZAB01000104">
    <property type="protein sequence ID" value="CUQ17670.1"/>
    <property type="molecule type" value="Genomic_DNA"/>
</dbReference>
<evidence type="ECO:0000313" key="2">
    <source>
        <dbReference type="EMBL" id="CUQ17670.1"/>
    </source>
</evidence>
<gene>
    <name evidence="2" type="ORF">ERS852480_05062</name>
</gene>
<dbReference type="Pfam" id="PF05448">
    <property type="entry name" value="AXE1"/>
    <property type="match status" value="1"/>
</dbReference>
<reference evidence="2 3" key="1">
    <citation type="submission" date="2015-09" db="EMBL/GenBank/DDBJ databases">
        <authorList>
            <consortium name="Pathogen Informatics"/>
        </authorList>
    </citation>
    <scope>NUCLEOTIDE SEQUENCE [LARGE SCALE GENOMIC DNA]</scope>
    <source>
        <strain evidence="2 3">2789STDY5834865</strain>
    </source>
</reference>
<dbReference type="AlphaFoldDB" id="A0A174UDG9"/>
<feature type="domain" description="Acetyl xylan esterase" evidence="1">
    <location>
        <begin position="1"/>
        <end position="52"/>
    </location>
</feature>